<accession>A0AAV9E1E7</accession>
<name>A0AAV9E1E7_ACOCL</name>
<protein>
    <submittedName>
        <fullName evidence="1">Uncharacterized protein</fullName>
    </submittedName>
</protein>
<organism evidence="1 2">
    <name type="scientific">Acorus calamus</name>
    <name type="common">Sweet flag</name>
    <dbReference type="NCBI Taxonomy" id="4465"/>
    <lineage>
        <taxon>Eukaryota</taxon>
        <taxon>Viridiplantae</taxon>
        <taxon>Streptophyta</taxon>
        <taxon>Embryophyta</taxon>
        <taxon>Tracheophyta</taxon>
        <taxon>Spermatophyta</taxon>
        <taxon>Magnoliopsida</taxon>
        <taxon>Liliopsida</taxon>
        <taxon>Acoraceae</taxon>
        <taxon>Acorus</taxon>
    </lineage>
</organism>
<evidence type="ECO:0000313" key="2">
    <source>
        <dbReference type="Proteomes" id="UP001180020"/>
    </source>
</evidence>
<gene>
    <name evidence="1" type="ORF">QJS10_CPA10g01436</name>
</gene>
<sequence length="79" mass="8931">MARAQATEAACIACWTPFSLRWSLLFPVQGPSTLRAYHLPSLLPYPVVRIKVEEADKTYENNIKDAILKHFQQACGKKV</sequence>
<proteinExistence type="predicted"/>
<dbReference type="AlphaFoldDB" id="A0AAV9E1E7"/>
<dbReference type="Proteomes" id="UP001180020">
    <property type="component" value="Unassembled WGS sequence"/>
</dbReference>
<dbReference type="EMBL" id="JAUJYO010000010">
    <property type="protein sequence ID" value="KAK1307285.1"/>
    <property type="molecule type" value="Genomic_DNA"/>
</dbReference>
<comment type="caution">
    <text evidence="1">The sequence shown here is derived from an EMBL/GenBank/DDBJ whole genome shotgun (WGS) entry which is preliminary data.</text>
</comment>
<evidence type="ECO:0000313" key="1">
    <source>
        <dbReference type="EMBL" id="KAK1307285.1"/>
    </source>
</evidence>
<reference evidence="1" key="1">
    <citation type="journal article" date="2023" name="Nat. Commun.">
        <title>Diploid and tetraploid genomes of Acorus and the evolution of monocots.</title>
        <authorList>
            <person name="Ma L."/>
            <person name="Liu K.W."/>
            <person name="Li Z."/>
            <person name="Hsiao Y.Y."/>
            <person name="Qi Y."/>
            <person name="Fu T."/>
            <person name="Tang G.D."/>
            <person name="Zhang D."/>
            <person name="Sun W.H."/>
            <person name="Liu D.K."/>
            <person name="Li Y."/>
            <person name="Chen G.Z."/>
            <person name="Liu X.D."/>
            <person name="Liao X.Y."/>
            <person name="Jiang Y.T."/>
            <person name="Yu X."/>
            <person name="Hao Y."/>
            <person name="Huang J."/>
            <person name="Zhao X.W."/>
            <person name="Ke S."/>
            <person name="Chen Y.Y."/>
            <person name="Wu W.L."/>
            <person name="Hsu J.L."/>
            <person name="Lin Y.F."/>
            <person name="Huang M.D."/>
            <person name="Li C.Y."/>
            <person name="Huang L."/>
            <person name="Wang Z.W."/>
            <person name="Zhao X."/>
            <person name="Zhong W.Y."/>
            <person name="Peng D.H."/>
            <person name="Ahmad S."/>
            <person name="Lan S."/>
            <person name="Zhang J.S."/>
            <person name="Tsai W.C."/>
            <person name="Van de Peer Y."/>
            <person name="Liu Z.J."/>
        </authorList>
    </citation>
    <scope>NUCLEOTIDE SEQUENCE</scope>
    <source>
        <strain evidence="1">CP</strain>
    </source>
</reference>
<keyword evidence="2" id="KW-1185">Reference proteome</keyword>
<reference evidence="1" key="2">
    <citation type="submission" date="2023-06" db="EMBL/GenBank/DDBJ databases">
        <authorList>
            <person name="Ma L."/>
            <person name="Liu K.-W."/>
            <person name="Li Z."/>
            <person name="Hsiao Y.-Y."/>
            <person name="Qi Y."/>
            <person name="Fu T."/>
            <person name="Tang G."/>
            <person name="Zhang D."/>
            <person name="Sun W.-H."/>
            <person name="Liu D.-K."/>
            <person name="Li Y."/>
            <person name="Chen G.-Z."/>
            <person name="Liu X.-D."/>
            <person name="Liao X.-Y."/>
            <person name="Jiang Y.-T."/>
            <person name="Yu X."/>
            <person name="Hao Y."/>
            <person name="Huang J."/>
            <person name="Zhao X.-W."/>
            <person name="Ke S."/>
            <person name="Chen Y.-Y."/>
            <person name="Wu W.-L."/>
            <person name="Hsu J.-L."/>
            <person name="Lin Y.-F."/>
            <person name="Huang M.-D."/>
            <person name="Li C.-Y."/>
            <person name="Huang L."/>
            <person name="Wang Z.-W."/>
            <person name="Zhao X."/>
            <person name="Zhong W.-Y."/>
            <person name="Peng D.-H."/>
            <person name="Ahmad S."/>
            <person name="Lan S."/>
            <person name="Zhang J.-S."/>
            <person name="Tsai W.-C."/>
            <person name="Van De Peer Y."/>
            <person name="Liu Z.-J."/>
        </authorList>
    </citation>
    <scope>NUCLEOTIDE SEQUENCE</scope>
    <source>
        <strain evidence="1">CP</strain>
        <tissue evidence="1">Leaves</tissue>
    </source>
</reference>